<accession>A0A563EXC2</accession>
<dbReference type="AlphaFoldDB" id="A0A563EXC2"/>
<keyword evidence="1" id="KW-0805">Transcription regulation</keyword>
<dbReference type="Gene3D" id="1.10.10.10">
    <property type="entry name" value="Winged helix-like DNA-binding domain superfamily/Winged helix DNA-binding domain"/>
    <property type="match status" value="1"/>
</dbReference>
<dbReference type="SUPFAM" id="SSF46785">
    <property type="entry name" value="Winged helix' DNA-binding domain"/>
    <property type="match status" value="1"/>
</dbReference>
<protein>
    <submittedName>
        <fullName evidence="5">MarR family transcriptional regulator</fullName>
    </submittedName>
</protein>
<name>A0A563EXC2_9PSEU</name>
<dbReference type="InterPro" id="IPR036388">
    <property type="entry name" value="WH-like_DNA-bd_sf"/>
</dbReference>
<dbReference type="PROSITE" id="PS50995">
    <property type="entry name" value="HTH_MARR_2"/>
    <property type="match status" value="1"/>
</dbReference>
<dbReference type="Proteomes" id="UP000316639">
    <property type="component" value="Unassembled WGS sequence"/>
</dbReference>
<gene>
    <name evidence="5" type="ORF">FKR81_11360</name>
</gene>
<dbReference type="OrthoDB" id="3177763at2"/>
<dbReference type="PANTHER" id="PTHR42756:SF1">
    <property type="entry name" value="TRANSCRIPTIONAL REPRESSOR OF EMRAB OPERON"/>
    <property type="match status" value="1"/>
</dbReference>
<reference evidence="5 6" key="1">
    <citation type="submission" date="2019-07" db="EMBL/GenBank/DDBJ databases">
        <title>Lentzea xizangensis sp. nov., isolated from Qinghai-Tibetan Plateau Soils.</title>
        <authorList>
            <person name="Huang J."/>
        </authorList>
    </citation>
    <scope>NUCLEOTIDE SEQUENCE [LARGE SCALE GENOMIC DNA]</scope>
    <source>
        <strain evidence="5 6">FXJ1.1311</strain>
    </source>
</reference>
<dbReference type="PANTHER" id="PTHR42756">
    <property type="entry name" value="TRANSCRIPTIONAL REGULATOR, MARR"/>
    <property type="match status" value="1"/>
</dbReference>
<evidence type="ECO:0000259" key="4">
    <source>
        <dbReference type="PROSITE" id="PS50995"/>
    </source>
</evidence>
<dbReference type="GO" id="GO:0003677">
    <property type="term" value="F:DNA binding"/>
    <property type="evidence" value="ECO:0007669"/>
    <property type="project" value="UniProtKB-KW"/>
</dbReference>
<comment type="caution">
    <text evidence="5">The sequence shown here is derived from an EMBL/GenBank/DDBJ whole genome shotgun (WGS) entry which is preliminary data.</text>
</comment>
<sequence>MPMSERLGGDIKRVEQDLMAAKAAAVKPCGLTVPQYAALLALTENPGMPAASLARLCLVTPQTMTTILQNLVAMGLVERTPHPWHGNVLETRVTEAGLAAFDRADEQAAQVEKRLAAEFSDEERRILRALLARCSKSLTEQRP</sequence>
<keyword evidence="2" id="KW-0238">DNA-binding</keyword>
<dbReference type="GO" id="GO:0003700">
    <property type="term" value="F:DNA-binding transcription factor activity"/>
    <property type="evidence" value="ECO:0007669"/>
    <property type="project" value="InterPro"/>
</dbReference>
<proteinExistence type="predicted"/>
<dbReference type="Pfam" id="PF12802">
    <property type="entry name" value="MarR_2"/>
    <property type="match status" value="1"/>
</dbReference>
<dbReference type="SMART" id="SM00347">
    <property type="entry name" value="HTH_MARR"/>
    <property type="match status" value="1"/>
</dbReference>
<dbReference type="EMBL" id="VOBR01000006">
    <property type="protein sequence ID" value="TWP52356.1"/>
    <property type="molecule type" value="Genomic_DNA"/>
</dbReference>
<dbReference type="InterPro" id="IPR000835">
    <property type="entry name" value="HTH_MarR-typ"/>
</dbReference>
<feature type="domain" description="HTH marR-type" evidence="4">
    <location>
        <begin position="1"/>
        <end position="136"/>
    </location>
</feature>
<keyword evidence="3" id="KW-0804">Transcription</keyword>
<evidence type="ECO:0000313" key="6">
    <source>
        <dbReference type="Proteomes" id="UP000316639"/>
    </source>
</evidence>
<evidence type="ECO:0000313" key="5">
    <source>
        <dbReference type="EMBL" id="TWP52356.1"/>
    </source>
</evidence>
<evidence type="ECO:0000256" key="2">
    <source>
        <dbReference type="ARBA" id="ARBA00023125"/>
    </source>
</evidence>
<dbReference type="InterPro" id="IPR036390">
    <property type="entry name" value="WH_DNA-bd_sf"/>
</dbReference>
<organism evidence="5 6">
    <name type="scientific">Lentzea tibetensis</name>
    <dbReference type="NCBI Taxonomy" id="2591470"/>
    <lineage>
        <taxon>Bacteria</taxon>
        <taxon>Bacillati</taxon>
        <taxon>Actinomycetota</taxon>
        <taxon>Actinomycetes</taxon>
        <taxon>Pseudonocardiales</taxon>
        <taxon>Pseudonocardiaceae</taxon>
        <taxon>Lentzea</taxon>
    </lineage>
</organism>
<evidence type="ECO:0000256" key="3">
    <source>
        <dbReference type="ARBA" id="ARBA00023163"/>
    </source>
</evidence>
<evidence type="ECO:0000256" key="1">
    <source>
        <dbReference type="ARBA" id="ARBA00023015"/>
    </source>
</evidence>
<keyword evidence="6" id="KW-1185">Reference proteome</keyword>